<evidence type="ECO:0000256" key="2">
    <source>
        <dbReference type="ARBA" id="ARBA00010617"/>
    </source>
</evidence>
<evidence type="ECO:0000256" key="7">
    <source>
        <dbReference type="ARBA" id="ARBA00023002"/>
    </source>
</evidence>
<dbReference type="GO" id="GO:0019369">
    <property type="term" value="P:arachidonate metabolic process"/>
    <property type="evidence" value="ECO:0007669"/>
    <property type="project" value="TreeGrafter"/>
</dbReference>
<dbReference type="GO" id="GO:0020037">
    <property type="term" value="F:heme binding"/>
    <property type="evidence" value="ECO:0007669"/>
    <property type="project" value="UniProtKB-UniRule"/>
</dbReference>
<evidence type="ECO:0000256" key="5">
    <source>
        <dbReference type="ARBA" id="ARBA00022824"/>
    </source>
</evidence>
<comment type="subcellular location">
    <subcellularLocation>
        <location evidence="11">Endoplasmic reticulum membrane</location>
    </subcellularLocation>
    <subcellularLocation>
        <location evidence="11">Microsome membrane</location>
    </subcellularLocation>
</comment>
<accession>A0A6P6DXC5</accession>
<organism evidence="13 14">
    <name type="scientific">Octodon degus</name>
    <name type="common">Degu</name>
    <name type="synonym">Sciurus degus</name>
    <dbReference type="NCBI Taxonomy" id="10160"/>
    <lineage>
        <taxon>Eukaryota</taxon>
        <taxon>Metazoa</taxon>
        <taxon>Chordata</taxon>
        <taxon>Craniata</taxon>
        <taxon>Vertebrata</taxon>
        <taxon>Euteleostomi</taxon>
        <taxon>Mammalia</taxon>
        <taxon>Eutheria</taxon>
        <taxon>Euarchontoglires</taxon>
        <taxon>Glires</taxon>
        <taxon>Rodentia</taxon>
        <taxon>Hystricomorpha</taxon>
        <taxon>Octodontidae</taxon>
        <taxon>Octodon</taxon>
    </lineage>
</organism>
<dbReference type="AlphaFoldDB" id="A0A6P6DXC5"/>
<dbReference type="GeneID" id="111814913"/>
<evidence type="ECO:0000256" key="4">
    <source>
        <dbReference type="ARBA" id="ARBA00022723"/>
    </source>
</evidence>
<feature type="non-terminal residue" evidence="14">
    <location>
        <position position="1"/>
    </location>
</feature>
<evidence type="ECO:0000256" key="12">
    <source>
        <dbReference type="SAM" id="Phobius"/>
    </source>
</evidence>
<dbReference type="Gene3D" id="1.10.630.10">
    <property type="entry name" value="Cytochrome P450"/>
    <property type="match status" value="1"/>
</dbReference>
<keyword evidence="4 11" id="KW-0479">Metal-binding</keyword>
<dbReference type="RefSeq" id="XP_023564557.1">
    <property type="nucleotide sequence ID" value="XM_023708789.1"/>
</dbReference>
<dbReference type="InterPro" id="IPR008069">
    <property type="entry name" value="Cyt_P450_E_grp-I_CYP2D-like"/>
</dbReference>
<gene>
    <name evidence="14" type="primary">LOC111814913</name>
</gene>
<sequence>SSSALSTGRTQTLLWLSQVLNAVPILLRIPGVAKKALPALKDFLYLLDNLLTEHKTTWDSAQPPRDLTDAFLAEMEKAKGNPESSFNDENLRMFISDLFMAGMVTTSTTLAWALLLMILHPDVQ</sequence>
<dbReference type="InterPro" id="IPR001128">
    <property type="entry name" value="Cyt_P450"/>
</dbReference>
<evidence type="ECO:0000256" key="6">
    <source>
        <dbReference type="ARBA" id="ARBA00022848"/>
    </source>
</evidence>
<evidence type="ECO:0000256" key="10">
    <source>
        <dbReference type="ARBA" id="ARBA00023136"/>
    </source>
</evidence>
<dbReference type="InParanoid" id="A0A6P6DXC5"/>
<keyword evidence="5" id="KW-0256">Endoplasmic reticulum</keyword>
<evidence type="ECO:0000256" key="11">
    <source>
        <dbReference type="RuleBase" id="RU368047"/>
    </source>
</evidence>
<dbReference type="PANTHER" id="PTHR24300:SF1">
    <property type="entry name" value="CYTOCHROME P450 2D6-RELATED"/>
    <property type="match status" value="1"/>
</dbReference>
<protein>
    <recommendedName>
        <fullName evidence="11">Cytochrome P450</fullName>
        <ecNumber evidence="11">1.14.14.-</ecNumber>
    </recommendedName>
</protein>
<keyword evidence="12" id="KW-1133">Transmembrane helix</keyword>
<keyword evidence="13" id="KW-1185">Reference proteome</keyword>
<keyword evidence="9 11" id="KW-0503">Monooxygenase</keyword>
<keyword evidence="12" id="KW-0812">Transmembrane</keyword>
<dbReference type="PANTHER" id="PTHR24300">
    <property type="entry name" value="CYTOCHROME P450 508A4-RELATED"/>
    <property type="match status" value="1"/>
</dbReference>
<proteinExistence type="inferred from homology"/>
<keyword evidence="6" id="KW-0492">Microsome</keyword>
<comment type="cofactor">
    <cofactor evidence="1 11">
        <name>heme</name>
        <dbReference type="ChEBI" id="CHEBI:30413"/>
    </cofactor>
</comment>
<dbReference type="Proteomes" id="UP000515203">
    <property type="component" value="Unplaced"/>
</dbReference>
<evidence type="ECO:0000256" key="8">
    <source>
        <dbReference type="ARBA" id="ARBA00023004"/>
    </source>
</evidence>
<dbReference type="SUPFAM" id="SSF48264">
    <property type="entry name" value="Cytochrome P450"/>
    <property type="match status" value="1"/>
</dbReference>
<dbReference type="Pfam" id="PF00067">
    <property type="entry name" value="p450"/>
    <property type="match status" value="1"/>
</dbReference>
<reference evidence="14" key="1">
    <citation type="submission" date="2025-08" db="UniProtKB">
        <authorList>
            <consortium name="RefSeq"/>
        </authorList>
    </citation>
    <scope>IDENTIFICATION</scope>
</reference>
<evidence type="ECO:0000256" key="9">
    <source>
        <dbReference type="ARBA" id="ARBA00023033"/>
    </source>
</evidence>
<keyword evidence="7 11" id="KW-0560">Oxidoreductase</keyword>
<dbReference type="InterPro" id="IPR002401">
    <property type="entry name" value="Cyt_P450_E_grp-I"/>
</dbReference>
<keyword evidence="3 11" id="KW-0349">Heme</keyword>
<dbReference type="GO" id="GO:0016712">
    <property type="term" value="F:oxidoreductase activity, acting on paired donors, with incorporation or reduction of molecular oxygen, reduced flavin or flavoprotein as one donor, and incorporation of one atom of oxygen"/>
    <property type="evidence" value="ECO:0007669"/>
    <property type="project" value="InterPro"/>
</dbReference>
<dbReference type="GO" id="GO:0005506">
    <property type="term" value="F:iron ion binding"/>
    <property type="evidence" value="ECO:0007669"/>
    <property type="project" value="UniProtKB-UniRule"/>
</dbReference>
<evidence type="ECO:0000313" key="13">
    <source>
        <dbReference type="Proteomes" id="UP000515203"/>
    </source>
</evidence>
<dbReference type="InterPro" id="IPR036396">
    <property type="entry name" value="Cyt_P450_sf"/>
</dbReference>
<evidence type="ECO:0000256" key="1">
    <source>
        <dbReference type="ARBA" id="ARBA00001971"/>
    </source>
</evidence>
<dbReference type="InterPro" id="IPR050182">
    <property type="entry name" value="Cytochrome_P450_fam2"/>
</dbReference>
<comment type="function">
    <text evidence="11">Cytochromes P450 are a group of heme-thiolate monooxygenases. In liver microsomes, this enzyme is involved in an NADPH-dependent electron transport pathway. It oxidizes a variety of structurally unrelated compounds, including steroids, fatty acids, and xenobiotics.</text>
</comment>
<dbReference type="EC" id="1.14.14.-" evidence="11"/>
<keyword evidence="8 11" id="KW-0408">Iron</keyword>
<dbReference type="PRINTS" id="PR01686">
    <property type="entry name" value="EP450ICYP2D"/>
</dbReference>
<comment type="similarity">
    <text evidence="2 11">Belongs to the cytochrome P450 family.</text>
</comment>
<name>A0A6P6DXC5_OCTDE</name>
<dbReference type="PRINTS" id="PR00463">
    <property type="entry name" value="EP450I"/>
</dbReference>
<dbReference type="GO" id="GO:0006805">
    <property type="term" value="P:xenobiotic metabolic process"/>
    <property type="evidence" value="ECO:0007669"/>
    <property type="project" value="TreeGrafter"/>
</dbReference>
<evidence type="ECO:0000256" key="3">
    <source>
        <dbReference type="ARBA" id="ARBA00022617"/>
    </source>
</evidence>
<feature type="non-terminal residue" evidence="14">
    <location>
        <position position="124"/>
    </location>
</feature>
<evidence type="ECO:0000313" key="14">
    <source>
        <dbReference type="RefSeq" id="XP_023564557.1"/>
    </source>
</evidence>
<dbReference type="GO" id="GO:0005789">
    <property type="term" value="C:endoplasmic reticulum membrane"/>
    <property type="evidence" value="ECO:0007669"/>
    <property type="project" value="UniProtKB-SubCell"/>
</dbReference>
<keyword evidence="10 12" id="KW-0472">Membrane</keyword>
<dbReference type="OrthoDB" id="9634421at2759"/>
<feature type="transmembrane region" description="Helical" evidence="12">
    <location>
        <begin position="98"/>
        <end position="119"/>
    </location>
</feature>